<evidence type="ECO:0000256" key="3">
    <source>
        <dbReference type="ARBA" id="ARBA00022801"/>
    </source>
</evidence>
<dbReference type="Pfam" id="PF13365">
    <property type="entry name" value="Trypsin_2"/>
    <property type="match status" value="1"/>
</dbReference>
<dbReference type="GO" id="GO:0004252">
    <property type="term" value="F:serine-type endopeptidase activity"/>
    <property type="evidence" value="ECO:0007669"/>
    <property type="project" value="InterPro"/>
</dbReference>
<comment type="similarity">
    <text evidence="1">Belongs to the peptidase S1C family.</text>
</comment>
<keyword evidence="2" id="KW-0645">Protease</keyword>
<proteinExistence type="inferred from homology"/>
<comment type="caution">
    <text evidence="5">The sequence shown here is derived from an EMBL/GenBank/DDBJ whole genome shotgun (WGS) entry which is preliminary data.</text>
</comment>
<dbReference type="AlphaFoldDB" id="A0A6A3ATF1"/>
<feature type="region of interest" description="Disordered" evidence="4">
    <location>
        <begin position="1"/>
        <end position="27"/>
    </location>
</feature>
<evidence type="ECO:0000256" key="2">
    <source>
        <dbReference type="ARBA" id="ARBA00022670"/>
    </source>
</evidence>
<keyword evidence="3" id="KW-0378">Hydrolase</keyword>
<dbReference type="InterPro" id="IPR009003">
    <property type="entry name" value="Peptidase_S1_PA"/>
</dbReference>
<dbReference type="InterPro" id="IPR051201">
    <property type="entry name" value="Chloro_Bact_Ser_Proteases"/>
</dbReference>
<organism evidence="5 6">
    <name type="scientific">Hibiscus syriacus</name>
    <name type="common">Rose of Sharon</name>
    <dbReference type="NCBI Taxonomy" id="106335"/>
    <lineage>
        <taxon>Eukaryota</taxon>
        <taxon>Viridiplantae</taxon>
        <taxon>Streptophyta</taxon>
        <taxon>Embryophyta</taxon>
        <taxon>Tracheophyta</taxon>
        <taxon>Spermatophyta</taxon>
        <taxon>Magnoliopsida</taxon>
        <taxon>eudicotyledons</taxon>
        <taxon>Gunneridae</taxon>
        <taxon>Pentapetalae</taxon>
        <taxon>rosids</taxon>
        <taxon>malvids</taxon>
        <taxon>Malvales</taxon>
        <taxon>Malvaceae</taxon>
        <taxon>Malvoideae</taxon>
        <taxon>Hibiscus</taxon>
    </lineage>
</organism>
<accession>A0A6A3ATF1</accession>
<evidence type="ECO:0000256" key="4">
    <source>
        <dbReference type="SAM" id="MobiDB-lite"/>
    </source>
</evidence>
<dbReference type="PANTHER" id="PTHR43343">
    <property type="entry name" value="PEPTIDASE S12"/>
    <property type="match status" value="1"/>
</dbReference>
<dbReference type="InterPro" id="IPR001940">
    <property type="entry name" value="Peptidase_S1C"/>
</dbReference>
<dbReference type="Proteomes" id="UP000436088">
    <property type="component" value="Unassembled WGS sequence"/>
</dbReference>
<evidence type="ECO:0000256" key="1">
    <source>
        <dbReference type="ARBA" id="ARBA00010541"/>
    </source>
</evidence>
<protein>
    <submittedName>
        <fullName evidence="5">Protease Do-like 5</fullName>
    </submittedName>
</protein>
<dbReference type="PRINTS" id="PR00834">
    <property type="entry name" value="PROTEASES2C"/>
</dbReference>
<dbReference type="PANTHER" id="PTHR43343:SF6">
    <property type="entry name" value="PROTEASE DO-LIKE 5, CHLOROPLASTIC ISOFORM X1"/>
    <property type="match status" value="1"/>
</dbReference>
<keyword evidence="6" id="KW-1185">Reference proteome</keyword>
<dbReference type="EMBL" id="VEPZ02000952">
    <property type="protein sequence ID" value="KAE8707944.1"/>
    <property type="molecule type" value="Genomic_DNA"/>
</dbReference>
<evidence type="ECO:0000313" key="6">
    <source>
        <dbReference type="Proteomes" id="UP000436088"/>
    </source>
</evidence>
<sequence length="286" mass="30702">MEMLASSLQTLPSPLPTTTTCSSESSCKTSVSTRRRAVVSASTAAMASLLQFSNPISPLCSAIALQPQQVELDQEGDRLVHLFQETSPSVVFIEDLELAKIPKSSSKEDTVSQDEDAKVQGTGSGFIWDKFGHIVTNYHVVDKLATDQTGLQRCKVFLVDARGTSFTKQGKLIGIDPAYDLAVLKGYELKPVVIGTSRDMRVGQSCFAIGNPFGYENTLTTGVVSVLGREIPSPNGRAIRGAIQTDAAINSGTGISSGVNFAIPIDTVVRTVPYLIVYGTRYSNRF</sequence>
<dbReference type="InterPro" id="IPR043504">
    <property type="entry name" value="Peptidase_S1_PA_chymotrypsin"/>
</dbReference>
<gene>
    <name evidence="5" type="ORF">F3Y22_tig00110365pilonHSYRG00008</name>
</gene>
<name>A0A6A3ATF1_HIBSY</name>
<dbReference type="GO" id="GO:0006508">
    <property type="term" value="P:proteolysis"/>
    <property type="evidence" value="ECO:0007669"/>
    <property type="project" value="UniProtKB-KW"/>
</dbReference>
<evidence type="ECO:0000313" key="5">
    <source>
        <dbReference type="EMBL" id="KAE8707944.1"/>
    </source>
</evidence>
<dbReference type="SUPFAM" id="SSF50494">
    <property type="entry name" value="Trypsin-like serine proteases"/>
    <property type="match status" value="1"/>
</dbReference>
<dbReference type="Gene3D" id="2.40.10.10">
    <property type="entry name" value="Trypsin-like serine proteases"/>
    <property type="match status" value="2"/>
</dbReference>
<reference evidence="5" key="1">
    <citation type="submission" date="2019-09" db="EMBL/GenBank/DDBJ databases">
        <title>Draft genome information of white flower Hibiscus syriacus.</title>
        <authorList>
            <person name="Kim Y.-M."/>
        </authorList>
    </citation>
    <scope>NUCLEOTIDE SEQUENCE [LARGE SCALE GENOMIC DNA]</scope>
    <source>
        <strain evidence="5">YM2019G1</strain>
    </source>
</reference>